<evidence type="ECO:0000256" key="2">
    <source>
        <dbReference type="RuleBase" id="RU000363"/>
    </source>
</evidence>
<dbReference type="PRINTS" id="PR00081">
    <property type="entry name" value="GDHRDH"/>
</dbReference>
<evidence type="ECO:0000313" key="5">
    <source>
        <dbReference type="Proteomes" id="UP000663864"/>
    </source>
</evidence>
<keyword evidence="3" id="KW-1133">Transmembrane helix</keyword>
<dbReference type="InterPro" id="IPR036291">
    <property type="entry name" value="NAD(P)-bd_dom_sf"/>
</dbReference>
<proteinExistence type="inferred from homology"/>
<comment type="similarity">
    <text evidence="2">Belongs to the short-chain dehydrogenases/reductases (SDR) family.</text>
</comment>
<keyword evidence="1" id="KW-0560">Oxidoreductase</keyword>
<keyword evidence="3" id="KW-0472">Membrane</keyword>
<sequence length="438" mass="49922">MSRHIDDIKNMLFDEPDFDSDNNDDEVKTRFDVHKFGIKGFEKSKYEDARVALAVNLGAKIMFTFIIGFILVLILLYASKKFYWSGTRCPSKDRMDDKIVVITGSNTGIGKSTAIELAKRVILLYASKKFYWSGTRCPSKDRMDDKIVVITGSNTGIGKSTAIELAKRGARIILACRNQQRAEEAKQEIQIKSNNNQIEIEILDTSSLQSVRECATRLRKRLPRIDVLINNAGVLTQSNEKSIDGFEIHFATNYLGHFLLTNLLLDLLKKAPSARIINVAALAHQFFNCQIHWDDINLEKTSYKAFYAYARSKLANIMFTNELAKRLKGTNITANSLHPGLVHTEFIRYAGSRYEKILYIIEQLITPILWIFIKSSEEGAQTTIYLASDIHLDNVSGKYFSDCVEIQPSKMTLNEEDNRRLWLLSEKMTKLDDSLKNF</sequence>
<accession>A0A814EYT1</accession>
<dbReference type="Proteomes" id="UP000663864">
    <property type="component" value="Unassembled WGS sequence"/>
</dbReference>
<keyword evidence="3" id="KW-0812">Transmembrane</keyword>
<evidence type="ECO:0000256" key="1">
    <source>
        <dbReference type="ARBA" id="ARBA00023002"/>
    </source>
</evidence>
<protein>
    <recommendedName>
        <fullName evidence="6">Retinol dehydrogenase 13</fullName>
    </recommendedName>
</protein>
<comment type="caution">
    <text evidence="4">The sequence shown here is derived from an EMBL/GenBank/DDBJ whole genome shotgun (WGS) entry which is preliminary data.</text>
</comment>
<feature type="transmembrane region" description="Helical" evidence="3">
    <location>
        <begin position="57"/>
        <end position="78"/>
    </location>
</feature>
<dbReference type="PANTHER" id="PTHR43157">
    <property type="entry name" value="PHOSPHATIDYLINOSITOL-GLYCAN BIOSYNTHESIS CLASS F PROTEIN-RELATED"/>
    <property type="match status" value="1"/>
</dbReference>
<gene>
    <name evidence="4" type="ORF">ZHD862_LOCUS11169</name>
</gene>
<organism evidence="4 5">
    <name type="scientific">Rotaria sordida</name>
    <dbReference type="NCBI Taxonomy" id="392033"/>
    <lineage>
        <taxon>Eukaryota</taxon>
        <taxon>Metazoa</taxon>
        <taxon>Spiralia</taxon>
        <taxon>Gnathifera</taxon>
        <taxon>Rotifera</taxon>
        <taxon>Eurotatoria</taxon>
        <taxon>Bdelloidea</taxon>
        <taxon>Philodinida</taxon>
        <taxon>Philodinidae</taxon>
        <taxon>Rotaria</taxon>
    </lineage>
</organism>
<name>A0A814EYT1_9BILA</name>
<dbReference type="Pfam" id="PF00106">
    <property type="entry name" value="adh_short"/>
    <property type="match status" value="2"/>
</dbReference>
<evidence type="ECO:0000313" key="4">
    <source>
        <dbReference type="EMBL" id="CAF0974391.1"/>
    </source>
</evidence>
<evidence type="ECO:0000256" key="3">
    <source>
        <dbReference type="SAM" id="Phobius"/>
    </source>
</evidence>
<dbReference type="PRINTS" id="PR00080">
    <property type="entry name" value="SDRFAMILY"/>
</dbReference>
<dbReference type="SUPFAM" id="SSF51735">
    <property type="entry name" value="NAD(P)-binding Rossmann-fold domains"/>
    <property type="match status" value="2"/>
</dbReference>
<evidence type="ECO:0008006" key="6">
    <source>
        <dbReference type="Google" id="ProtNLM"/>
    </source>
</evidence>
<reference evidence="4" key="1">
    <citation type="submission" date="2021-02" db="EMBL/GenBank/DDBJ databases">
        <authorList>
            <person name="Nowell W R."/>
        </authorList>
    </citation>
    <scope>NUCLEOTIDE SEQUENCE</scope>
</reference>
<dbReference type="EMBL" id="CAJNOT010000416">
    <property type="protein sequence ID" value="CAF0974391.1"/>
    <property type="molecule type" value="Genomic_DNA"/>
</dbReference>
<dbReference type="PANTHER" id="PTHR43157:SF31">
    <property type="entry name" value="PHOSPHATIDYLINOSITOL-GLYCAN BIOSYNTHESIS CLASS F PROTEIN"/>
    <property type="match status" value="1"/>
</dbReference>
<dbReference type="InterPro" id="IPR002347">
    <property type="entry name" value="SDR_fam"/>
</dbReference>
<dbReference type="Gene3D" id="3.40.50.720">
    <property type="entry name" value="NAD(P)-binding Rossmann-like Domain"/>
    <property type="match status" value="2"/>
</dbReference>
<dbReference type="AlphaFoldDB" id="A0A814EYT1"/>
<dbReference type="GO" id="GO:0016491">
    <property type="term" value="F:oxidoreductase activity"/>
    <property type="evidence" value="ECO:0007669"/>
    <property type="project" value="UniProtKB-KW"/>
</dbReference>
<dbReference type="CDD" id="cd05327">
    <property type="entry name" value="retinol-DH_like_SDR_c_like"/>
    <property type="match status" value="1"/>
</dbReference>